<dbReference type="PANTHER" id="PTHR35292">
    <property type="entry name" value="EXPRESSED PROTEIN"/>
    <property type="match status" value="1"/>
</dbReference>
<feature type="non-terminal residue" evidence="1">
    <location>
        <position position="1"/>
    </location>
</feature>
<dbReference type="PANTHER" id="PTHR35292:SF13">
    <property type="entry name" value="OS03G0581800 PROTEIN"/>
    <property type="match status" value="1"/>
</dbReference>
<comment type="caution">
    <text evidence="1">The sequence shown here is derived from an EMBL/GenBank/DDBJ whole genome shotgun (WGS) entry which is preliminary data.</text>
</comment>
<accession>A0AAD5CI59</accession>
<protein>
    <submittedName>
        <fullName evidence="1">Uncharacterized protein</fullName>
    </submittedName>
</protein>
<name>A0AAD5CI59_AMBAR</name>
<dbReference type="AlphaFoldDB" id="A0AAD5CI59"/>
<sequence>RAKHPLSLETNNLFFFYSTSRHFLPQKEKAHSCKMATALAARQAANILRLSSSRSASQAASFIPRRGLAGAAGNHHGPPKVEFLKDPISPSKWKEDLFVIVSLTGCGLAIFGGYKAFSGSKKKDEVNQLRLDEIIHLDKIIHMNKTMKRIYCSKIESGPAGTTIEFKERSRELLAEEVGPVIPPVVQVSE</sequence>
<evidence type="ECO:0000313" key="2">
    <source>
        <dbReference type="Proteomes" id="UP001206925"/>
    </source>
</evidence>
<feature type="non-terminal residue" evidence="1">
    <location>
        <position position="190"/>
    </location>
</feature>
<gene>
    <name evidence="1" type="ORF">M8C21_006885</name>
</gene>
<organism evidence="1 2">
    <name type="scientific">Ambrosia artemisiifolia</name>
    <name type="common">Common ragweed</name>
    <dbReference type="NCBI Taxonomy" id="4212"/>
    <lineage>
        <taxon>Eukaryota</taxon>
        <taxon>Viridiplantae</taxon>
        <taxon>Streptophyta</taxon>
        <taxon>Embryophyta</taxon>
        <taxon>Tracheophyta</taxon>
        <taxon>Spermatophyta</taxon>
        <taxon>Magnoliopsida</taxon>
        <taxon>eudicotyledons</taxon>
        <taxon>Gunneridae</taxon>
        <taxon>Pentapetalae</taxon>
        <taxon>asterids</taxon>
        <taxon>campanulids</taxon>
        <taxon>Asterales</taxon>
        <taxon>Asteraceae</taxon>
        <taxon>Asteroideae</taxon>
        <taxon>Heliantheae alliance</taxon>
        <taxon>Heliantheae</taxon>
        <taxon>Ambrosia</taxon>
    </lineage>
</organism>
<dbReference type="EMBL" id="JAMZMK010008312">
    <property type="protein sequence ID" value="KAI7740974.1"/>
    <property type="molecule type" value="Genomic_DNA"/>
</dbReference>
<dbReference type="Proteomes" id="UP001206925">
    <property type="component" value="Unassembled WGS sequence"/>
</dbReference>
<keyword evidence="2" id="KW-1185">Reference proteome</keyword>
<reference evidence="1" key="1">
    <citation type="submission" date="2022-06" db="EMBL/GenBank/DDBJ databases">
        <title>Uncovering the hologenomic basis of an extraordinary plant invasion.</title>
        <authorList>
            <person name="Bieker V.C."/>
            <person name="Martin M.D."/>
            <person name="Gilbert T."/>
            <person name="Hodgins K."/>
            <person name="Battlay P."/>
            <person name="Petersen B."/>
            <person name="Wilson J."/>
        </authorList>
    </citation>
    <scope>NUCLEOTIDE SEQUENCE</scope>
    <source>
        <strain evidence="1">AA19_3_7</strain>
        <tissue evidence="1">Leaf</tissue>
    </source>
</reference>
<evidence type="ECO:0000313" key="1">
    <source>
        <dbReference type="EMBL" id="KAI7740974.1"/>
    </source>
</evidence>
<proteinExistence type="predicted"/>